<protein>
    <recommendedName>
        <fullName evidence="9">Nuclear pore complex protein Nup85</fullName>
    </recommendedName>
</protein>
<evidence type="ECO:0000256" key="1">
    <source>
        <dbReference type="ARBA" id="ARBA00004567"/>
    </source>
</evidence>
<evidence type="ECO:0000256" key="6">
    <source>
        <dbReference type="ARBA" id="ARBA00023010"/>
    </source>
</evidence>
<keyword evidence="4 9" id="KW-0509">mRNA transport</keyword>
<organism evidence="10">
    <name type="scientific">Tetraselmis sp. GSL018</name>
    <dbReference type="NCBI Taxonomy" id="582737"/>
    <lineage>
        <taxon>Eukaryota</taxon>
        <taxon>Viridiplantae</taxon>
        <taxon>Chlorophyta</taxon>
        <taxon>core chlorophytes</taxon>
        <taxon>Chlorodendrophyceae</taxon>
        <taxon>Chlorodendrales</taxon>
        <taxon>Chlorodendraceae</taxon>
        <taxon>Tetraselmis</taxon>
    </lineage>
</organism>
<keyword evidence="8 9" id="KW-0539">Nucleus</keyword>
<evidence type="ECO:0000313" key="10">
    <source>
        <dbReference type="EMBL" id="JAC77053.1"/>
    </source>
</evidence>
<comment type="subunit">
    <text evidence="9">Component of the nuclear pore complex (NPC).</text>
</comment>
<keyword evidence="5 9" id="KW-0653">Protein transport</keyword>
<keyword evidence="9" id="KW-0472">Membrane</keyword>
<evidence type="ECO:0000256" key="5">
    <source>
        <dbReference type="ARBA" id="ARBA00022927"/>
    </source>
</evidence>
<dbReference type="Pfam" id="PF07575">
    <property type="entry name" value="Nucleopor_Nup85"/>
    <property type="match status" value="1"/>
</dbReference>
<keyword evidence="6 9" id="KW-0811">Translocation</keyword>
<dbReference type="GO" id="GO:0006606">
    <property type="term" value="P:protein import into nucleus"/>
    <property type="evidence" value="ECO:0007669"/>
    <property type="project" value="TreeGrafter"/>
</dbReference>
<proteinExistence type="inferred from homology"/>
<comment type="subcellular location">
    <subcellularLocation>
        <location evidence="1 9">Nucleus</location>
        <location evidence="1 9">Nuclear pore complex</location>
    </subcellularLocation>
</comment>
<dbReference type="PANTHER" id="PTHR13373">
    <property type="entry name" value="FROUNT PROTEIN-RELATED"/>
    <property type="match status" value="1"/>
</dbReference>
<dbReference type="GO" id="GO:0031080">
    <property type="term" value="C:nuclear pore outer ring"/>
    <property type="evidence" value="ECO:0007669"/>
    <property type="project" value="TreeGrafter"/>
</dbReference>
<evidence type="ECO:0000256" key="3">
    <source>
        <dbReference type="ARBA" id="ARBA00022448"/>
    </source>
</evidence>
<evidence type="ECO:0000256" key="2">
    <source>
        <dbReference type="ARBA" id="ARBA00005573"/>
    </source>
</evidence>
<dbReference type="InterPro" id="IPR011502">
    <property type="entry name" value="Nucleoporin_Nup85"/>
</dbReference>
<keyword evidence="3 9" id="KW-0813">Transport</keyword>
<comment type="function">
    <text evidence="9">Functions as a component of the nuclear pore complex (NPC).</text>
</comment>
<reference evidence="10" key="1">
    <citation type="submission" date="2014-05" db="EMBL/GenBank/DDBJ databases">
        <title>The transcriptome of the halophilic microalga Tetraselmis sp. GSL018 isolated from the Great Salt Lake, Utah.</title>
        <authorList>
            <person name="Jinkerson R.E."/>
            <person name="D'Adamo S."/>
            <person name="Posewitz M.C."/>
        </authorList>
    </citation>
    <scope>NUCLEOTIDE SEQUENCE</scope>
    <source>
        <strain evidence="10">GSL018</strain>
    </source>
</reference>
<dbReference type="GO" id="GO:0031965">
    <property type="term" value="C:nuclear membrane"/>
    <property type="evidence" value="ECO:0007669"/>
    <property type="project" value="UniProtKB-UniRule"/>
</dbReference>
<dbReference type="AlphaFoldDB" id="A0A061RYL7"/>
<name>A0A061RYL7_9CHLO</name>
<evidence type="ECO:0000256" key="7">
    <source>
        <dbReference type="ARBA" id="ARBA00023132"/>
    </source>
</evidence>
<evidence type="ECO:0000256" key="9">
    <source>
        <dbReference type="RuleBase" id="RU365073"/>
    </source>
</evidence>
<keyword evidence="7 9" id="KW-0906">Nuclear pore complex</keyword>
<gene>
    <name evidence="10" type="primary">NUP85</name>
    <name evidence="10" type="ORF">TSPGSL018_18603</name>
</gene>
<sequence length="767" mass="84165">MELEAEHKFPVRKVPCASGSRLHFSWGTGHCLNLVDCCARSNLATHTGIQSAQHVATTLRWYFPSETMRRVSCDVQPHHEGLQQKRYSGAIVEGSAEWAEEVERYSRTISSVMGRDNDVREPPLQLNREMLEAGKFPEEDPFVPWQRALWELLEVFFIDKGSARDIIAEDLAQWLRRNWSVLGLASEAPGSEGNPWAELRDEAAKGALAASGVESHPRYWECLHRAVALGWTGMAEDMLGWHSAWRRAAAADSAGQRNRGCEAEVGALEAAQSLLRSMPHFCREGSVDITGRAFSELPEFLQYRQRWVMQCQQFLGTEELGDVWEDCEASSPGTAEGLRGLLRLLAGEEQAIQAATTSWLELLVAEVLHRYPDLKAQMELKPLMDQCVAVSGRPPSEAWGATLREVLEAAADGDVQTAVAALQRDPFLTPWFLCHATDVLGAASSHAHEMLHRPLDFHGCTQAEHYVLDYAMSLMPYPSSWELAAKYLSWCPSHGLEALRLLVERLPVSSDNGDLRMARKVISLCEYHGQQLGGLATGVCRTVAMGALCEGNVGAALSWFLRAHDGLRASLAAKPFVERAEAALLDGTTEVAEIPGLRQIALSVLAGGTEFARKSPSDLSVGAEPSGRGWLEFLLRYHELSEALQEASSARDRGQGGVQQLLEAQVRVKDSLLALLSPGVAPHRLWNSIAFKAVPLIDGAKPNVFNRSDIVHIQNCLAEAQISESLLASPRSNAIPAVQLQAIRLAIVRGLARSHVIEESSVSATTV</sequence>
<dbReference type="EMBL" id="GBEZ01008489">
    <property type="protein sequence ID" value="JAC77053.1"/>
    <property type="molecule type" value="Transcribed_RNA"/>
</dbReference>
<comment type="similarity">
    <text evidence="2 9">Belongs to the nucleoporin Nup85 family.</text>
</comment>
<dbReference type="GO" id="GO:0017056">
    <property type="term" value="F:structural constituent of nuclear pore"/>
    <property type="evidence" value="ECO:0007669"/>
    <property type="project" value="TreeGrafter"/>
</dbReference>
<evidence type="ECO:0000256" key="8">
    <source>
        <dbReference type="ARBA" id="ARBA00023242"/>
    </source>
</evidence>
<dbReference type="GO" id="GO:0006406">
    <property type="term" value="P:mRNA export from nucleus"/>
    <property type="evidence" value="ECO:0007669"/>
    <property type="project" value="TreeGrafter"/>
</dbReference>
<accession>A0A061RYL7</accession>
<dbReference type="PANTHER" id="PTHR13373:SF21">
    <property type="entry name" value="NUCLEAR PORE COMPLEX PROTEIN NUP85"/>
    <property type="match status" value="1"/>
</dbReference>
<dbReference type="GO" id="GO:0045893">
    <property type="term" value="P:positive regulation of DNA-templated transcription"/>
    <property type="evidence" value="ECO:0007669"/>
    <property type="project" value="TreeGrafter"/>
</dbReference>
<evidence type="ECO:0000256" key="4">
    <source>
        <dbReference type="ARBA" id="ARBA00022816"/>
    </source>
</evidence>